<keyword evidence="3" id="KW-1185">Reference proteome</keyword>
<dbReference type="Proteomes" id="UP000887577">
    <property type="component" value="Unplaced"/>
</dbReference>
<dbReference type="AlphaFoldDB" id="A0A914YE39"/>
<evidence type="ECO:0000256" key="1">
    <source>
        <dbReference type="SAM" id="SignalP"/>
    </source>
</evidence>
<proteinExistence type="predicted"/>
<evidence type="ECO:0000313" key="3">
    <source>
        <dbReference type="Proteomes" id="UP000887577"/>
    </source>
</evidence>
<dbReference type="Pfam" id="PF01682">
    <property type="entry name" value="DB"/>
    <property type="match status" value="1"/>
</dbReference>
<reference evidence="4" key="1">
    <citation type="submission" date="2022-11" db="UniProtKB">
        <authorList>
            <consortium name="WormBaseParasite"/>
        </authorList>
    </citation>
    <scope>IDENTIFICATION</scope>
</reference>
<feature type="domain" description="Domain of unknown function DB" evidence="2">
    <location>
        <begin position="26"/>
        <end position="124"/>
    </location>
</feature>
<protein>
    <recommendedName>
        <fullName evidence="2">Domain of unknown function DB domain-containing protein</fullName>
    </recommendedName>
</protein>
<feature type="signal peptide" evidence="1">
    <location>
        <begin position="1"/>
        <end position="17"/>
    </location>
</feature>
<dbReference type="InterPro" id="IPR002602">
    <property type="entry name" value="DB"/>
</dbReference>
<organism evidence="3 4">
    <name type="scientific">Panagrolaimus superbus</name>
    <dbReference type="NCBI Taxonomy" id="310955"/>
    <lineage>
        <taxon>Eukaryota</taxon>
        <taxon>Metazoa</taxon>
        <taxon>Ecdysozoa</taxon>
        <taxon>Nematoda</taxon>
        <taxon>Chromadorea</taxon>
        <taxon>Rhabditida</taxon>
        <taxon>Tylenchina</taxon>
        <taxon>Panagrolaimomorpha</taxon>
        <taxon>Panagrolaimoidea</taxon>
        <taxon>Panagrolaimidae</taxon>
        <taxon>Panagrolaimus</taxon>
    </lineage>
</organism>
<keyword evidence="1" id="KW-0732">Signal</keyword>
<accession>A0A914YE39</accession>
<dbReference type="WBParaSite" id="PSU_v2.g18512.t1">
    <property type="protein sequence ID" value="PSU_v2.g18512.t1"/>
    <property type="gene ID" value="PSU_v2.g18512"/>
</dbReference>
<evidence type="ECO:0000313" key="4">
    <source>
        <dbReference type="WBParaSite" id="PSU_v2.g18512.t1"/>
    </source>
</evidence>
<feature type="chain" id="PRO_5037411799" description="Domain of unknown function DB domain-containing protein" evidence="1">
    <location>
        <begin position="18"/>
        <end position="128"/>
    </location>
</feature>
<sequence>MKTVLCFLSIFVGVVFAGDDAAFAACCKDKNVAETCQPICKYESTPDDVTKAFAEGQCNVETDGSPFYQCLENQKDNTECCKAAGVGADASLDFCLDTCDGSKPHTYDPKYNGCSAYAQAIFDCGKNA</sequence>
<name>A0A914YE39_9BILA</name>
<evidence type="ECO:0000259" key="2">
    <source>
        <dbReference type="Pfam" id="PF01682"/>
    </source>
</evidence>
<dbReference type="PANTHER" id="PTHR21679">
    <property type="entry name" value="DOMAIN OF UNKNOWN FUNCTION DB DOMAIN-CONTAINING PROTEIN-RELATED"/>
    <property type="match status" value="1"/>
</dbReference>